<dbReference type="InterPro" id="IPR052022">
    <property type="entry name" value="26kDa_periplasmic_antigen"/>
</dbReference>
<accession>A0A1F7VF66</accession>
<dbReference type="Gene3D" id="3.30.110.170">
    <property type="entry name" value="Protein of unknown function (DUF541), domain 1"/>
    <property type="match status" value="1"/>
</dbReference>
<name>A0A1F7VF66_9BACT</name>
<dbReference type="PANTHER" id="PTHR34387">
    <property type="entry name" value="SLR1258 PROTEIN"/>
    <property type="match status" value="1"/>
</dbReference>
<dbReference type="Pfam" id="PF04402">
    <property type="entry name" value="SIMPL"/>
    <property type="match status" value="1"/>
</dbReference>
<sequence length="245" mass="26546">MSPVQKFVLSILGVVASAAVILAPSWFARQRLPEDQFSVTGEGRVFAPPNIAEITLGVRTEKAQTAQAATKDNVEKMNRVIEAIKKAGVEAKDIKTTDYQLYADYNYTQNQGRELTGWNLSQSVRVKIRNLDSIGDVIAKATAAGANQADSVSFTIDDEEELKKQARAEAIEKAKAKAEELSKAAGIKLGKVINVYENYTPPPITPYYYKGEADGMGGGGDIPPPSLQPGQNEVVVNVTLVYKVK</sequence>
<keyword evidence="1" id="KW-0812">Transmembrane</keyword>
<proteinExistence type="predicted"/>
<dbReference type="AlphaFoldDB" id="A0A1F7VF66"/>
<dbReference type="PANTHER" id="PTHR34387:SF2">
    <property type="entry name" value="SLR1258 PROTEIN"/>
    <property type="match status" value="1"/>
</dbReference>
<dbReference type="GO" id="GO:0006974">
    <property type="term" value="P:DNA damage response"/>
    <property type="evidence" value="ECO:0007669"/>
    <property type="project" value="TreeGrafter"/>
</dbReference>
<feature type="transmembrane region" description="Helical" evidence="1">
    <location>
        <begin position="7"/>
        <end position="27"/>
    </location>
</feature>
<evidence type="ECO:0000313" key="3">
    <source>
        <dbReference type="Proteomes" id="UP000176678"/>
    </source>
</evidence>
<dbReference type="STRING" id="1802410.A3H75_00195"/>
<reference evidence="2 3" key="1">
    <citation type="journal article" date="2016" name="Nat. Commun.">
        <title>Thousands of microbial genomes shed light on interconnected biogeochemical processes in an aquifer system.</title>
        <authorList>
            <person name="Anantharaman K."/>
            <person name="Brown C.T."/>
            <person name="Hug L.A."/>
            <person name="Sharon I."/>
            <person name="Castelle C.J."/>
            <person name="Probst A.J."/>
            <person name="Thomas B.C."/>
            <person name="Singh A."/>
            <person name="Wilkins M.J."/>
            <person name="Karaoz U."/>
            <person name="Brodie E.L."/>
            <person name="Williams K.H."/>
            <person name="Hubbard S.S."/>
            <person name="Banfield J.F."/>
        </authorList>
    </citation>
    <scope>NUCLEOTIDE SEQUENCE [LARGE SCALE GENOMIC DNA]</scope>
</reference>
<dbReference type="Gene3D" id="3.30.70.2970">
    <property type="entry name" value="Protein of unknown function (DUF541), domain 2"/>
    <property type="match status" value="1"/>
</dbReference>
<dbReference type="InterPro" id="IPR007497">
    <property type="entry name" value="SIMPL/DUF541"/>
</dbReference>
<evidence type="ECO:0000313" key="2">
    <source>
        <dbReference type="EMBL" id="OGL89105.1"/>
    </source>
</evidence>
<comment type="caution">
    <text evidence="2">The sequence shown here is derived from an EMBL/GenBank/DDBJ whole genome shotgun (WGS) entry which is preliminary data.</text>
</comment>
<protein>
    <recommendedName>
        <fullName evidence="4">SIMPL domain-containing protein</fullName>
    </recommendedName>
</protein>
<dbReference type="Proteomes" id="UP000176678">
    <property type="component" value="Unassembled WGS sequence"/>
</dbReference>
<organism evidence="2 3">
    <name type="scientific">Candidatus Uhrbacteria bacterium RIFCSPLOWO2_02_FULL_51_9</name>
    <dbReference type="NCBI Taxonomy" id="1802410"/>
    <lineage>
        <taxon>Bacteria</taxon>
        <taxon>Candidatus Uhriibacteriota</taxon>
    </lineage>
</organism>
<keyword evidence="1" id="KW-1133">Transmembrane helix</keyword>
<keyword evidence="1" id="KW-0472">Membrane</keyword>
<dbReference type="EMBL" id="MGES01000015">
    <property type="protein sequence ID" value="OGL89105.1"/>
    <property type="molecule type" value="Genomic_DNA"/>
</dbReference>
<gene>
    <name evidence="2" type="ORF">A3H75_00195</name>
</gene>
<evidence type="ECO:0000256" key="1">
    <source>
        <dbReference type="SAM" id="Phobius"/>
    </source>
</evidence>
<evidence type="ECO:0008006" key="4">
    <source>
        <dbReference type="Google" id="ProtNLM"/>
    </source>
</evidence>